<feature type="domain" description="TATA-binding protein interacting (TIP20)" evidence="4">
    <location>
        <begin position="1064"/>
        <end position="1227"/>
    </location>
</feature>
<evidence type="ECO:0000313" key="5">
    <source>
        <dbReference type="EMBL" id="KAI6659318.1"/>
    </source>
</evidence>
<protein>
    <submittedName>
        <fullName evidence="5">Cullin-associated NEDD8-dissociated protein 1-like</fullName>
    </submittedName>
</protein>
<name>A0AAV7KEN0_9METZ</name>
<dbReference type="PANTHER" id="PTHR12696">
    <property type="entry name" value="TIP120"/>
    <property type="match status" value="1"/>
</dbReference>
<dbReference type="InterPro" id="IPR039852">
    <property type="entry name" value="CAND1/CAND2"/>
</dbReference>
<dbReference type="Pfam" id="PF08623">
    <property type="entry name" value="TIP120"/>
    <property type="match status" value="1"/>
</dbReference>
<evidence type="ECO:0000256" key="1">
    <source>
        <dbReference type="ARBA" id="ARBA00007657"/>
    </source>
</evidence>
<proteinExistence type="inferred from homology"/>
<dbReference type="InterPro" id="IPR011989">
    <property type="entry name" value="ARM-like"/>
</dbReference>
<sequence>MTSTPYHITTLLEKMTSSDKDYRFMACNDLIVELKKDVLKLDEDAEKRVAQMLLKLLQDKNGEVQNLAVKCLGLLIHKSKETNLFWLNETLCDNLTSKEEQLRDISSIAIKTIIAELPPPSNSLSARISHTLVKRLLNVFKDPSVDSHVQLESLDIISDLLIRYGNLLQSQHEEVLDVSLSLLKNSRVAVKKRSIIVISQLVTCCSQEVFLKLLDYVISRLSDADSILMYKTYVQAMGAITRQAGVRMSDLLPKIIPLVLSPCGEDSGFKDDELRECCLQTLESFIQKCPRDINQFIPDITSIALTYLSHDPNYYDDGEEQATGSDDEVMDTDQEVDSADEYNDDDYSDDDDVSWKVRRAAAKCISAIISSRPDMLAEQYTSLSPALIKRFKEREDNVKSDIFEAYIMLLKQTKAFSILRGRDVIIDSNDMETDGPILLLQQQVPDLVRGVTKQIKQKSDKTRQCCFSLLTELVLTLPGSLSSTEDLNKIIPALNSSIHDKNAASNLKIDILHFLHVLLRNHSPACFHPHIYVLCPLLVDAIQDSFYKITSEALLVTQQLVIVLRPELTQTADFQFEPIIDTLYHSTLLRLKATDIDQEVKERAIACTAQIIATLGDKLSPEQLNECLCILLDRLENEITRLTTVKSLSTIVVSALNVDISSILPQTFPLLASFLRKNQRTLKIASLNCLTVLFEKYSSVISEDLYCPVLKELAPLISEDDLHISQLVLILLGCLSKGIPSSMNFIHDSLLPRILFLLSSPLLQGTAQTALLNFFTSLVRANIPSLTYESLVILVTEPINNPSKDPAQPLHKHGYHSIAKCVSALVSAVPDQTDDTVKSLVAIISNKTSTDQQRLYALLTIGEIGKYYNMRAYSELQQILIGTFNLTSEDVKSAAAYALGNISAGNVEQFVPYLLSQIQANPQHGYLLLQSLKEVIISLSRHPDNFLKLKPCVEEIWSHMFQNCESPEEGKRQVVAECIGKLTLLDINDRLPKLEAALKSESENVRATVVAAFKFTITEQPQTFDPLLKANIGTFLCMLEDPVLSVRRVALIALNSAAHNKPSLIKDMLGFLLPKLYAETNVRKELIRQVEMGPFKHRVDDGLDMRKAAFECMYTMLDTCLDRLDIFEFLTHLEKGLKDHYDIKMLTYLMLTRLSSLCPAAILARLDQLIEGLRATILSSVKPESVKQEYEKQLELKRSAIRALVTILQIQDAIKNPKLNDFLAQIKADKNLNTILDNAIHDTKSLTGETSMDTS</sequence>
<dbReference type="GO" id="GO:0010265">
    <property type="term" value="P:SCF complex assembly"/>
    <property type="evidence" value="ECO:0007669"/>
    <property type="project" value="InterPro"/>
</dbReference>
<dbReference type="EMBL" id="JAKMXF010000066">
    <property type="protein sequence ID" value="KAI6659318.1"/>
    <property type="molecule type" value="Genomic_DNA"/>
</dbReference>
<keyword evidence="3" id="KW-0833">Ubl conjugation pathway</keyword>
<keyword evidence="2" id="KW-0677">Repeat</keyword>
<dbReference type="InterPro" id="IPR016024">
    <property type="entry name" value="ARM-type_fold"/>
</dbReference>
<dbReference type="AlphaFoldDB" id="A0AAV7KEN0"/>
<dbReference type="Proteomes" id="UP001165289">
    <property type="component" value="Unassembled WGS sequence"/>
</dbReference>
<comment type="similarity">
    <text evidence="1">Belongs to the CAND family.</text>
</comment>
<reference evidence="5 6" key="1">
    <citation type="journal article" date="2023" name="BMC Biol.">
        <title>The compact genome of the sponge Oopsacas minuta (Hexactinellida) is lacking key metazoan core genes.</title>
        <authorList>
            <person name="Santini S."/>
            <person name="Schenkelaars Q."/>
            <person name="Jourda C."/>
            <person name="Duchesne M."/>
            <person name="Belahbib H."/>
            <person name="Rocher C."/>
            <person name="Selva M."/>
            <person name="Riesgo A."/>
            <person name="Vervoort M."/>
            <person name="Leys S.P."/>
            <person name="Kodjabachian L."/>
            <person name="Le Bivic A."/>
            <person name="Borchiellini C."/>
            <person name="Claverie J.M."/>
            <person name="Renard E."/>
        </authorList>
    </citation>
    <scope>NUCLEOTIDE SEQUENCE [LARGE SCALE GENOMIC DNA]</scope>
    <source>
        <strain evidence="5">SPO-2</strain>
    </source>
</reference>
<evidence type="ECO:0000256" key="3">
    <source>
        <dbReference type="ARBA" id="ARBA00022786"/>
    </source>
</evidence>
<dbReference type="Gene3D" id="1.25.10.10">
    <property type="entry name" value="Leucine-rich Repeat Variant"/>
    <property type="match status" value="1"/>
</dbReference>
<comment type="caution">
    <text evidence="5">The sequence shown here is derived from an EMBL/GenBank/DDBJ whole genome shotgun (WGS) entry which is preliminary data.</text>
</comment>
<accession>A0AAV7KEN0</accession>
<evidence type="ECO:0000256" key="2">
    <source>
        <dbReference type="ARBA" id="ARBA00022737"/>
    </source>
</evidence>
<organism evidence="5 6">
    <name type="scientific">Oopsacas minuta</name>
    <dbReference type="NCBI Taxonomy" id="111878"/>
    <lineage>
        <taxon>Eukaryota</taxon>
        <taxon>Metazoa</taxon>
        <taxon>Porifera</taxon>
        <taxon>Hexactinellida</taxon>
        <taxon>Hexasterophora</taxon>
        <taxon>Lyssacinosida</taxon>
        <taxon>Leucopsacidae</taxon>
        <taxon>Oopsacas</taxon>
    </lineage>
</organism>
<keyword evidence="6" id="KW-1185">Reference proteome</keyword>
<gene>
    <name evidence="5" type="ORF">LOD99_14989</name>
</gene>
<evidence type="ECO:0000259" key="4">
    <source>
        <dbReference type="Pfam" id="PF08623"/>
    </source>
</evidence>
<evidence type="ECO:0000313" key="6">
    <source>
        <dbReference type="Proteomes" id="UP001165289"/>
    </source>
</evidence>
<dbReference type="SUPFAM" id="SSF48371">
    <property type="entry name" value="ARM repeat"/>
    <property type="match status" value="1"/>
</dbReference>
<dbReference type="InterPro" id="IPR013932">
    <property type="entry name" value="TATA-bd_TIP120"/>
</dbReference>
<dbReference type="Pfam" id="PF25782">
    <property type="entry name" value="TPR_CAND1"/>
    <property type="match status" value="1"/>
</dbReference>